<dbReference type="AlphaFoldDB" id="A0AAE3A574"/>
<dbReference type="EMBL" id="JAJEPS010000001">
    <property type="protein sequence ID" value="MCC2124784.1"/>
    <property type="molecule type" value="Genomic_DNA"/>
</dbReference>
<organism evidence="1 2">
    <name type="scientific">Hominiventricola filiformis</name>
    <dbReference type="NCBI Taxonomy" id="2885352"/>
    <lineage>
        <taxon>Bacteria</taxon>
        <taxon>Bacillati</taxon>
        <taxon>Bacillota</taxon>
        <taxon>Clostridia</taxon>
        <taxon>Lachnospirales</taxon>
        <taxon>Lachnospiraceae</taxon>
        <taxon>Hominiventricola</taxon>
    </lineage>
</organism>
<comment type="caution">
    <text evidence="1">The sequence shown here is derived from an EMBL/GenBank/DDBJ whole genome shotgun (WGS) entry which is preliminary data.</text>
</comment>
<evidence type="ECO:0000313" key="1">
    <source>
        <dbReference type="EMBL" id="MCC2124784.1"/>
    </source>
</evidence>
<name>A0AAE3A574_9FIRM</name>
<gene>
    <name evidence="1" type="ORF">LKD36_01170</name>
</gene>
<keyword evidence="2" id="KW-1185">Reference proteome</keyword>
<dbReference type="Proteomes" id="UP001198220">
    <property type="component" value="Unassembled WGS sequence"/>
</dbReference>
<accession>A0AAE3A574</accession>
<reference evidence="1 2" key="1">
    <citation type="submission" date="2021-10" db="EMBL/GenBank/DDBJ databases">
        <title>Anaerobic single-cell dispensing facilitates the cultivation of human gut bacteria.</title>
        <authorList>
            <person name="Afrizal A."/>
        </authorList>
    </citation>
    <scope>NUCLEOTIDE SEQUENCE [LARGE SCALE GENOMIC DNA]</scope>
    <source>
        <strain evidence="1 2">CLA-AA-H276</strain>
    </source>
</reference>
<dbReference type="RefSeq" id="WP_308458339.1">
    <property type="nucleotide sequence ID" value="NZ_JAJEPS010000001.1"/>
</dbReference>
<evidence type="ECO:0000313" key="2">
    <source>
        <dbReference type="Proteomes" id="UP001198220"/>
    </source>
</evidence>
<proteinExistence type="predicted"/>
<protein>
    <submittedName>
        <fullName evidence="1">Uncharacterized protein</fullName>
    </submittedName>
</protein>
<sequence>MANNDLEKFLAGSGLNRVWEKVFSLVKILTGDVDVSTKGTLQKQLDDVRAIANGRKQGKVFATTDDMKTWLKNSANAGLLNIGDNLYIVEKDVPDWWISGVLTTADSSTGYFYTIEPLEGPKIDLSSYDTAISKLNEDITTHKSSGDHDDRYYTESEMNTKLNTKLDKSLIKKGTITTSTPNWVNPKLQTGDRILLSAYVVSGPSTNCECRIHYNSDAKGYIIVVKDLNGNSITSGTYKIEYKYIELYL</sequence>